<evidence type="ECO:0000313" key="11">
    <source>
        <dbReference type="Proteomes" id="UP001431449"/>
    </source>
</evidence>
<dbReference type="InterPro" id="IPR047589">
    <property type="entry name" value="DUF11_rpt"/>
</dbReference>
<dbReference type="PANTHER" id="PTHR23303">
    <property type="entry name" value="CARBOXYPEPTIDASE REGULATORY REGION-CONTAINING"/>
    <property type="match status" value="1"/>
</dbReference>
<keyword evidence="5" id="KW-0812">Transmembrane</keyword>
<keyword evidence="11" id="KW-1185">Reference proteome</keyword>
<dbReference type="InterPro" id="IPR013783">
    <property type="entry name" value="Ig-like_fold"/>
</dbReference>
<evidence type="ECO:0000259" key="7">
    <source>
        <dbReference type="Pfam" id="PF01345"/>
    </source>
</evidence>
<feature type="chain" id="PRO_5045169502" evidence="6">
    <location>
        <begin position="23"/>
        <end position="1696"/>
    </location>
</feature>
<feature type="domain" description="GEVED" evidence="9">
    <location>
        <begin position="1096"/>
        <end position="1171"/>
    </location>
</feature>
<keyword evidence="5" id="KW-0472">Membrane</keyword>
<evidence type="ECO:0000256" key="5">
    <source>
        <dbReference type="SAM" id="Phobius"/>
    </source>
</evidence>
<sequence length="1696" mass="172504">MSRTLVLSAALVACLAPAALLAATVDGTVFADLDGDGVFDSAGVQAELGIAGATVQAQDELGNTTSVTTGATGAYSVTLPGSQLRIEVTQGARIEPARSSLGAGSRPNVFFVSGSQSGRHVGFADPGHFCQTSPEVIANVYSNGNPNSASGASGANSWMVRAPFFFSDDTSNPPNATVAVGRVMGSTWGLAYQRSTDSVFAAAFAKRHSGFGVGDGVPAVADGANTNESGAIYRVANPLDAAPTVSLLVDLQAFGIDTGSIDRTENTATSELEAPGTTATDPNIDADAFDKVGKVGLGGLALSDDERTLWTVNLNDRRLYEIPLTVSGASVSANGAGIVAHDLPASGAMPTCANGVFRPFAVNYHQGFVYVGGVCTAEGAGGTAANLSAHILRHDPTGADGNFTSFASFSDLTYTRGAASTDSPNDPTNNSPGSPLSVSGNWGPWIDEWSDIANPAPDAGPFGQTIEPQPMLSDLEFDVDGTLVLSFMDRFGHQSGNENYSPLAADGVPREVYEGVSAGDLLLACLSGGSYTLESAGGCPGRTSDGATNGQGPGGGEFFWHDKYQQSGVYPPNATPTTGAHREITLGGVAIHFPRREAIATVFDPRNAFRAAGWRVLNLVNTAGTGTNAGENLRSVEIFGQDAGGAEPVRFGKAAGIGNLELICSPPVLEIGNRVWLDTDLDGIQDAGEPPVSGVTLTLYRGGTQIGATSTDANGEWYFAVTQSSTPDASTGDNDVRLANPHFSDYQVAIDPANFASGGALFGMTPTARDADGGPNGDARDSDVASINVAGIGNRQGINFSVGGPGGNFHTLDMGFVMSDLGDLPDSGAGVGAGNYETLLANGGPVHPILAGLRLGSVVDDEADGVPSLGADGDDLAGAPDDEDGVDVSDLSLSVGSPALIDITATNTTGSAARVCGFIDFNGDGDFLDAGESTSVAVPDGSNDAALLLNFGVVPAGSASNTYARFRLSTDTVSVCSANGSAPDGEVEDYPVSIATPITFDFGDLPDPAAGTASGDYPTRLADDGARHIIVAGLFMGAGVDAEVDGAPTTAANGDDLAGTDDEDGVTVADLNLTQGSLANIRVTATNSTGSAARICGFVDFNGDGDFADANETQQVAVPNGSAGTIFTLAFGTVPSGAASSTYSRFRLSTAAVACSATGQENDGEVEDYPVSIIAPASFDLGDLPDPAAGIGSGNYQTRIADGGARHPIVSGLRMGASVDAEADGAPNVAANGDDLAGTDDEDGVDVSDLSLREGDSPAVDVVVTNTTGSTARLCGFIDYNGDGDFLDAGETASTTILSGNSNLGVVLNFGVVPTGSAANSYARFRLSTDTAGACSAVGDATDGEVEDYPVAIAPVLVGLGNLVWEDLDNNGIAAPSEPRIAGVAVRLFRDDDGNCAPDGAVLASTATDGSGLYAFTGLTPGAYLVEIDPPAGFIGSTGSGFPYQPSGPYEPAPDPDNDVDNDDNGTRVGNVIRSCGITLSAGGEVADGDADDNNNPSVDFGLLRQFDLALRKTLAPGQPEFIPDGAPVRFTITVFNQGELVARNIQVTDYIPTGMALADAGWTAGSGNTATRIIPGPLAPGQQTELTITLDVTDNALTSFVNRAEISDATDDMGIRRRDIDSTPDGDVDNDGTPTDDAIDNRNADEDDADFASVRRGSPPRPPVTVPGPTGGVLILLGLAMAAGGFAQTRRRSRR</sequence>
<gene>
    <name evidence="10" type="ORF">M0G41_15325</name>
</gene>
<comment type="caution">
    <text evidence="10">The sequence shown here is derived from an EMBL/GenBank/DDBJ whole genome shotgun (WGS) entry which is preliminary data.</text>
</comment>
<feature type="domain" description="GEVED" evidence="9">
    <location>
        <begin position="1274"/>
        <end position="1351"/>
    </location>
</feature>
<organism evidence="10 11">
    <name type="scientific">Pseudomarimonas salicorniae</name>
    <dbReference type="NCBI Taxonomy" id="2933270"/>
    <lineage>
        <taxon>Bacteria</taxon>
        <taxon>Pseudomonadati</taxon>
        <taxon>Pseudomonadota</taxon>
        <taxon>Gammaproteobacteria</taxon>
        <taxon>Lysobacterales</taxon>
        <taxon>Lysobacteraceae</taxon>
        <taxon>Pseudomarimonas</taxon>
    </lineage>
</organism>
<evidence type="ECO:0000256" key="3">
    <source>
        <dbReference type="ARBA" id="ARBA00022729"/>
    </source>
</evidence>
<feature type="domain" description="DUF11" evidence="7">
    <location>
        <begin position="1508"/>
        <end position="1613"/>
    </location>
</feature>
<name>A0ABT0GKF2_9GAMM</name>
<evidence type="ECO:0000259" key="9">
    <source>
        <dbReference type="Pfam" id="PF20009"/>
    </source>
</evidence>
<feature type="domain" description="SD-repeat containing protein B" evidence="8">
    <location>
        <begin position="1360"/>
        <end position="1437"/>
    </location>
</feature>
<feature type="transmembrane region" description="Helical" evidence="5">
    <location>
        <begin position="1667"/>
        <end position="1688"/>
    </location>
</feature>
<dbReference type="NCBIfam" id="TIGR01451">
    <property type="entry name" value="B_ant_repeat"/>
    <property type="match status" value="1"/>
</dbReference>
<feature type="compositionally biased region" description="Acidic residues" evidence="4">
    <location>
        <begin position="1454"/>
        <end position="1463"/>
    </location>
</feature>
<keyword evidence="2" id="KW-0964">Secreted</keyword>
<accession>A0ABT0GKF2</accession>
<feature type="domain" description="SD-repeat containing protein B" evidence="8">
    <location>
        <begin position="670"/>
        <end position="721"/>
    </location>
</feature>
<evidence type="ECO:0000313" key="10">
    <source>
        <dbReference type="EMBL" id="MCK7595040.1"/>
    </source>
</evidence>
<feature type="region of interest" description="Disordered" evidence="4">
    <location>
        <begin position="1224"/>
        <end position="1245"/>
    </location>
</feature>
<dbReference type="Pfam" id="PF20009">
    <property type="entry name" value="GEVED"/>
    <property type="match status" value="3"/>
</dbReference>
<protein>
    <submittedName>
        <fullName evidence="10">GEVED domain-containing protein</fullName>
    </submittedName>
</protein>
<reference evidence="10" key="1">
    <citation type="submission" date="2022-04" db="EMBL/GenBank/DDBJ databases">
        <title>Lysobacter sp. CAU 1642 isolated from sea sand.</title>
        <authorList>
            <person name="Kim W."/>
        </authorList>
    </citation>
    <scope>NUCLEOTIDE SEQUENCE</scope>
    <source>
        <strain evidence="10">CAU 1642</strain>
    </source>
</reference>
<dbReference type="RefSeq" id="WP_248210782.1">
    <property type="nucleotide sequence ID" value="NZ_JALNMH010000013.1"/>
</dbReference>
<keyword evidence="5" id="KW-1133">Transmembrane helix</keyword>
<keyword evidence="3 6" id="KW-0732">Signal</keyword>
<feature type="region of interest" description="Disordered" evidence="4">
    <location>
        <begin position="417"/>
        <end position="440"/>
    </location>
</feature>
<evidence type="ECO:0000256" key="1">
    <source>
        <dbReference type="ARBA" id="ARBA00004613"/>
    </source>
</evidence>
<proteinExistence type="predicted"/>
<feature type="signal peptide" evidence="6">
    <location>
        <begin position="1"/>
        <end position="22"/>
    </location>
</feature>
<evidence type="ECO:0000259" key="8">
    <source>
        <dbReference type="Pfam" id="PF17210"/>
    </source>
</evidence>
<dbReference type="InterPro" id="IPR001434">
    <property type="entry name" value="OmcB-like_DUF11"/>
</dbReference>
<dbReference type="Pfam" id="PF01345">
    <property type="entry name" value="DUF11"/>
    <property type="match status" value="1"/>
</dbReference>
<dbReference type="PANTHER" id="PTHR23303:SF15">
    <property type="entry name" value="COLOSSIN-A"/>
    <property type="match status" value="1"/>
</dbReference>
<dbReference type="Gene3D" id="2.60.40.10">
    <property type="entry name" value="Immunoglobulins"/>
    <property type="match status" value="4"/>
</dbReference>
<feature type="domain" description="GEVED" evidence="9">
    <location>
        <begin position="915"/>
        <end position="992"/>
    </location>
</feature>
<dbReference type="EMBL" id="JALNMH010000013">
    <property type="protein sequence ID" value="MCK7595040.1"/>
    <property type="molecule type" value="Genomic_DNA"/>
</dbReference>
<comment type="subcellular location">
    <subcellularLocation>
        <location evidence="1">Secreted</location>
    </subcellularLocation>
</comment>
<dbReference type="SUPFAM" id="SSF117074">
    <property type="entry name" value="Hypothetical protein PA1324"/>
    <property type="match status" value="2"/>
</dbReference>
<dbReference type="InterPro" id="IPR045474">
    <property type="entry name" value="GEVED"/>
</dbReference>
<feature type="region of interest" description="Disordered" evidence="4">
    <location>
        <begin position="1437"/>
        <end position="1463"/>
    </location>
</feature>
<evidence type="ECO:0000256" key="6">
    <source>
        <dbReference type="SAM" id="SignalP"/>
    </source>
</evidence>
<evidence type="ECO:0000256" key="4">
    <source>
        <dbReference type="SAM" id="MobiDB-lite"/>
    </source>
</evidence>
<evidence type="ECO:0000256" key="2">
    <source>
        <dbReference type="ARBA" id="ARBA00022525"/>
    </source>
</evidence>
<dbReference type="InterPro" id="IPR051417">
    <property type="entry name" value="SDr/BOS_complex"/>
</dbReference>
<dbReference type="Pfam" id="PF17210">
    <property type="entry name" value="SdrD_B"/>
    <property type="match status" value="2"/>
</dbReference>
<dbReference type="InterPro" id="IPR033764">
    <property type="entry name" value="Sdr_B"/>
</dbReference>
<feature type="region of interest" description="Disordered" evidence="4">
    <location>
        <begin position="1616"/>
        <end position="1673"/>
    </location>
</feature>
<dbReference type="Proteomes" id="UP001431449">
    <property type="component" value="Unassembled WGS sequence"/>
</dbReference>